<keyword evidence="2" id="KW-1185">Reference proteome</keyword>
<dbReference type="AlphaFoldDB" id="A0AAE1AD51"/>
<evidence type="ECO:0000313" key="2">
    <source>
        <dbReference type="Proteomes" id="UP001283361"/>
    </source>
</evidence>
<reference evidence="1" key="1">
    <citation type="journal article" date="2023" name="G3 (Bethesda)">
        <title>A reference genome for the long-term kleptoplast-retaining sea slug Elysia crispata morphotype clarki.</title>
        <authorList>
            <person name="Eastman K.E."/>
            <person name="Pendleton A.L."/>
            <person name="Shaikh M.A."/>
            <person name="Suttiyut T."/>
            <person name="Ogas R."/>
            <person name="Tomko P."/>
            <person name="Gavelis G."/>
            <person name="Widhalm J.R."/>
            <person name="Wisecaver J.H."/>
        </authorList>
    </citation>
    <scope>NUCLEOTIDE SEQUENCE</scope>
    <source>
        <strain evidence="1">ECLA1</strain>
    </source>
</reference>
<dbReference type="Proteomes" id="UP001283361">
    <property type="component" value="Unassembled WGS sequence"/>
</dbReference>
<protein>
    <submittedName>
        <fullName evidence="1">Uncharacterized protein</fullName>
    </submittedName>
</protein>
<name>A0AAE1AD51_9GAST</name>
<evidence type="ECO:0000313" key="1">
    <source>
        <dbReference type="EMBL" id="KAK3785689.1"/>
    </source>
</evidence>
<dbReference type="EMBL" id="JAWDGP010002080">
    <property type="protein sequence ID" value="KAK3785689.1"/>
    <property type="molecule type" value="Genomic_DNA"/>
</dbReference>
<gene>
    <name evidence="1" type="ORF">RRG08_018392</name>
</gene>
<comment type="caution">
    <text evidence="1">The sequence shown here is derived from an EMBL/GenBank/DDBJ whole genome shotgun (WGS) entry which is preliminary data.</text>
</comment>
<accession>A0AAE1AD51</accession>
<organism evidence="1 2">
    <name type="scientific">Elysia crispata</name>
    <name type="common">lettuce slug</name>
    <dbReference type="NCBI Taxonomy" id="231223"/>
    <lineage>
        <taxon>Eukaryota</taxon>
        <taxon>Metazoa</taxon>
        <taxon>Spiralia</taxon>
        <taxon>Lophotrochozoa</taxon>
        <taxon>Mollusca</taxon>
        <taxon>Gastropoda</taxon>
        <taxon>Heterobranchia</taxon>
        <taxon>Euthyneura</taxon>
        <taxon>Panpulmonata</taxon>
        <taxon>Sacoglossa</taxon>
        <taxon>Placobranchoidea</taxon>
        <taxon>Plakobranchidae</taxon>
        <taxon>Elysia</taxon>
    </lineage>
</organism>
<proteinExistence type="predicted"/>
<sequence>MLRSVLSHVNPQTFVTDAMGRALNLANIKLRVPRAGFKKKTKTKILELNSVHWLAGLLRYGFRVNDGRAKTRRQSQKRKVDTNCLAVSATGITCVSCLCLSGDSVLAAVLTPGEIQLLEYHGEPGRFWVTRAEASQGS</sequence>